<dbReference type="GO" id="GO:0016413">
    <property type="term" value="F:O-acetyltransferase activity"/>
    <property type="evidence" value="ECO:0007669"/>
    <property type="project" value="InterPro"/>
</dbReference>
<keyword evidence="5" id="KW-1133">Transmembrane helix</keyword>
<gene>
    <name evidence="9" type="ORF">DKX38_012783</name>
</gene>
<keyword evidence="4" id="KW-0735">Signal-anchor</keyword>
<keyword evidence="6" id="KW-0472">Membrane</keyword>
<dbReference type="Proteomes" id="UP000326939">
    <property type="component" value="Chromosome 8"/>
</dbReference>
<feature type="domain" description="Trichome birefringence-like N-terminal" evidence="8">
    <location>
        <begin position="122"/>
        <end position="174"/>
    </location>
</feature>
<sequence>MAPFKNLFTTSINISRTPSFPLPRSRTHCLAIALLLVSLFFFSSASLTNQLPSFLTASSLASSILFAANYISPFSSITSSRTCLVSDSTDNCKLSSVTAMERTRMNSRKEEETDDVIAGLSSCDIFDGNWVLDDSDPVYQPGSCPFLDDAFNCFNNGRPDLDYLRYRWKPHGCHIPRFDGRQMLRMLRGKRMVFVGDSLNRNMWQSLVCALRESVENKSRIFQIEGRREFRTRGFYSFNFVVNLLYAQSVLLVIKVAHLNNGIFHLNNGIHPYIVLLVIKDYNCSIDFVKSPFLVQEWRSSDRRGNRRERLRLDMIQTPSFNYHDADIIIFNTGHWWTHQKTYKGKNYFQEGRRVYNRLEVNEAYQKALRTWAKWVDSNINRSHTRVFFGGYSASHFRRGKWDSGGHCHEERQPITNDTQLKPYPLMMKILESVISEMKTPVFYLNITRMTGYRKDGHPSVYRKPDVHQRTPGIIQDCSHWCLPGVPDSWNELFYAAYLLSHHDLSS</sequence>
<organism evidence="9 10">
    <name type="scientific">Salix brachista</name>
    <dbReference type="NCBI Taxonomy" id="2182728"/>
    <lineage>
        <taxon>Eukaryota</taxon>
        <taxon>Viridiplantae</taxon>
        <taxon>Streptophyta</taxon>
        <taxon>Embryophyta</taxon>
        <taxon>Tracheophyta</taxon>
        <taxon>Spermatophyta</taxon>
        <taxon>Magnoliopsida</taxon>
        <taxon>eudicotyledons</taxon>
        <taxon>Gunneridae</taxon>
        <taxon>Pentapetalae</taxon>
        <taxon>rosids</taxon>
        <taxon>fabids</taxon>
        <taxon>Malpighiales</taxon>
        <taxon>Salicaceae</taxon>
        <taxon>Saliceae</taxon>
        <taxon>Salix</taxon>
    </lineage>
</organism>
<accession>A0A5N5LRE5</accession>
<dbReference type="Pfam" id="PF14416">
    <property type="entry name" value="PMR5N"/>
    <property type="match status" value="1"/>
</dbReference>
<proteinExistence type="inferred from homology"/>
<evidence type="ECO:0000256" key="3">
    <source>
        <dbReference type="ARBA" id="ARBA00022692"/>
    </source>
</evidence>
<name>A0A5N5LRE5_9ROSI</name>
<evidence type="ECO:0000259" key="8">
    <source>
        <dbReference type="Pfam" id="PF14416"/>
    </source>
</evidence>
<comment type="caution">
    <text evidence="9">The sequence shown here is derived from an EMBL/GenBank/DDBJ whole genome shotgun (WGS) entry which is preliminary data.</text>
</comment>
<dbReference type="PANTHER" id="PTHR32285">
    <property type="entry name" value="PROTEIN TRICHOME BIREFRINGENCE-LIKE 9-RELATED"/>
    <property type="match status" value="1"/>
</dbReference>
<evidence type="ECO:0000256" key="6">
    <source>
        <dbReference type="ARBA" id="ARBA00023136"/>
    </source>
</evidence>
<dbReference type="InterPro" id="IPR029962">
    <property type="entry name" value="TBL"/>
</dbReference>
<evidence type="ECO:0000256" key="5">
    <source>
        <dbReference type="ARBA" id="ARBA00022989"/>
    </source>
</evidence>
<dbReference type="EMBL" id="VDCV01000008">
    <property type="protein sequence ID" value="KAB5544671.1"/>
    <property type="molecule type" value="Genomic_DNA"/>
</dbReference>
<evidence type="ECO:0000313" key="9">
    <source>
        <dbReference type="EMBL" id="KAB5544671.1"/>
    </source>
</evidence>
<dbReference type="GO" id="GO:0005794">
    <property type="term" value="C:Golgi apparatus"/>
    <property type="evidence" value="ECO:0007669"/>
    <property type="project" value="TreeGrafter"/>
</dbReference>
<dbReference type="AlphaFoldDB" id="A0A5N5LRE5"/>
<evidence type="ECO:0000256" key="2">
    <source>
        <dbReference type="ARBA" id="ARBA00007727"/>
    </source>
</evidence>
<feature type="domain" description="Trichome birefringence-like C-terminal" evidence="7">
    <location>
        <begin position="277"/>
        <end position="496"/>
    </location>
</feature>
<dbReference type="GO" id="GO:0016020">
    <property type="term" value="C:membrane"/>
    <property type="evidence" value="ECO:0007669"/>
    <property type="project" value="UniProtKB-SubCell"/>
</dbReference>
<evidence type="ECO:0000256" key="4">
    <source>
        <dbReference type="ARBA" id="ARBA00022968"/>
    </source>
</evidence>
<dbReference type="InterPro" id="IPR025846">
    <property type="entry name" value="TBL_N"/>
</dbReference>
<evidence type="ECO:0000313" key="10">
    <source>
        <dbReference type="Proteomes" id="UP000326939"/>
    </source>
</evidence>
<dbReference type="InterPro" id="IPR026057">
    <property type="entry name" value="TBL_C"/>
</dbReference>
<protein>
    <submittedName>
        <fullName evidence="9">Uncharacterized protein</fullName>
    </submittedName>
</protein>
<feature type="domain" description="Trichome birefringence-like C-terminal" evidence="7">
    <location>
        <begin position="175"/>
        <end position="248"/>
    </location>
</feature>
<dbReference type="PANTHER" id="PTHR32285:SF241">
    <property type="entry name" value="PROTEIN TRICHOME BIREFRINGENCE-LIKE 4"/>
    <property type="match status" value="1"/>
</dbReference>
<keyword evidence="10" id="KW-1185">Reference proteome</keyword>
<dbReference type="Pfam" id="PF13839">
    <property type="entry name" value="PC-Esterase"/>
    <property type="match status" value="2"/>
</dbReference>
<comment type="similarity">
    <text evidence="2">Belongs to the PC-esterase family. TBL subfamily.</text>
</comment>
<comment type="subcellular location">
    <subcellularLocation>
        <location evidence="1">Membrane</location>
        <topology evidence="1">Single-pass membrane protein</topology>
    </subcellularLocation>
</comment>
<evidence type="ECO:0000256" key="1">
    <source>
        <dbReference type="ARBA" id="ARBA00004167"/>
    </source>
</evidence>
<evidence type="ECO:0000259" key="7">
    <source>
        <dbReference type="Pfam" id="PF13839"/>
    </source>
</evidence>
<reference evidence="10" key="1">
    <citation type="journal article" date="2019" name="Gigascience">
        <title>De novo genome assembly of the endangered Acer yangbiense, a plant species with extremely small populations endemic to Yunnan Province, China.</title>
        <authorList>
            <person name="Yang J."/>
            <person name="Wariss H.M."/>
            <person name="Tao L."/>
            <person name="Zhang R."/>
            <person name="Yun Q."/>
            <person name="Hollingsworth P."/>
            <person name="Dao Z."/>
            <person name="Luo G."/>
            <person name="Guo H."/>
            <person name="Ma Y."/>
            <person name="Sun W."/>
        </authorList>
    </citation>
    <scope>NUCLEOTIDE SEQUENCE [LARGE SCALE GENOMIC DNA]</scope>
    <source>
        <strain evidence="10">cv. br00</strain>
    </source>
</reference>
<keyword evidence="3" id="KW-0812">Transmembrane</keyword>